<reference evidence="4 5" key="1">
    <citation type="submission" date="2010-08" db="EMBL/GenBank/DDBJ databases">
        <title>The draft genome of Desulfovibrio fructosovorans JJ.</title>
        <authorList>
            <consortium name="US DOE Joint Genome Institute (JGI-PGF)"/>
            <person name="Lucas S."/>
            <person name="Copeland A."/>
            <person name="Lapidus A."/>
            <person name="Cheng J.-F."/>
            <person name="Bruce D."/>
            <person name="Goodwin L."/>
            <person name="Pitluck S."/>
            <person name="Land M.L."/>
            <person name="Hauser L."/>
            <person name="Chang Y.-J."/>
            <person name="Jeffries C."/>
            <person name="Wall J.D."/>
            <person name="Stahl D.A."/>
            <person name="Arkin A.P."/>
            <person name="Dehal P."/>
            <person name="Stolyar S.M."/>
            <person name="Hazen T.C."/>
            <person name="Woyke T.J."/>
        </authorList>
    </citation>
    <scope>NUCLEOTIDE SEQUENCE [LARGE SCALE GENOMIC DNA]</scope>
    <source>
        <strain evidence="4 5">JJ</strain>
    </source>
</reference>
<keyword evidence="2" id="KW-0472">Membrane</keyword>
<dbReference type="PANTHER" id="PTHR30487">
    <property type="entry name" value="TYPE 4 PREPILIN-LIKE PROTEINS LEADER PEPTIDE-PROCESSING ENZYME"/>
    <property type="match status" value="1"/>
</dbReference>
<proteinExistence type="inferred from homology"/>
<accession>E1JZH1</accession>
<dbReference type="STRING" id="596151.DesfrDRAFT_3019"/>
<evidence type="ECO:0000313" key="5">
    <source>
        <dbReference type="Proteomes" id="UP000006250"/>
    </source>
</evidence>
<dbReference type="Proteomes" id="UP000006250">
    <property type="component" value="Unassembled WGS sequence"/>
</dbReference>
<comment type="caution">
    <text evidence="4">The sequence shown here is derived from an EMBL/GenBank/DDBJ whole genome shotgun (WGS) entry which is preliminary data.</text>
</comment>
<organism evidence="4 5">
    <name type="scientific">Solidesulfovibrio fructosivorans JJ]</name>
    <dbReference type="NCBI Taxonomy" id="596151"/>
    <lineage>
        <taxon>Bacteria</taxon>
        <taxon>Pseudomonadati</taxon>
        <taxon>Thermodesulfobacteriota</taxon>
        <taxon>Desulfovibrionia</taxon>
        <taxon>Desulfovibrionales</taxon>
        <taxon>Desulfovibrionaceae</taxon>
        <taxon>Solidesulfovibrio</taxon>
    </lineage>
</organism>
<evidence type="ECO:0000313" key="4">
    <source>
        <dbReference type="EMBL" id="EFL50218.1"/>
    </source>
</evidence>
<evidence type="ECO:0000256" key="2">
    <source>
        <dbReference type="SAM" id="Phobius"/>
    </source>
</evidence>
<dbReference type="GO" id="GO:0006465">
    <property type="term" value="P:signal peptide processing"/>
    <property type="evidence" value="ECO:0007669"/>
    <property type="project" value="TreeGrafter"/>
</dbReference>
<dbReference type="EMBL" id="AECZ01000023">
    <property type="protein sequence ID" value="EFL50218.1"/>
    <property type="molecule type" value="Genomic_DNA"/>
</dbReference>
<dbReference type="InterPro" id="IPR050882">
    <property type="entry name" value="Prepilin_peptidase/N-MTase"/>
</dbReference>
<protein>
    <submittedName>
        <fullName evidence="4">Peptidase A24A prepilin type IV</fullName>
    </submittedName>
</protein>
<dbReference type="InterPro" id="IPR000045">
    <property type="entry name" value="Prepilin_IV_endopep_pep"/>
</dbReference>
<gene>
    <name evidence="4" type="ORF">DesfrDRAFT_3019</name>
</gene>
<sequence precursor="true">MPPDSETLLAFALTAAACVACAVIDIRTKRIPNAITFPVAAALLLLHGVFSGTTGLTSSALGLAGGFIVFLIPHLFGVLGAGDVKLMAMVGAGLGTQALLTAVLFTSIAGGAQFFVWLAWMRLAGTRKGRGYRLCYGPAIAAGALATMALHLAGQPYLSLVIPQF</sequence>
<feature type="transmembrane region" description="Helical" evidence="2">
    <location>
        <begin position="31"/>
        <end position="49"/>
    </location>
</feature>
<feature type="transmembrane region" description="Helical" evidence="2">
    <location>
        <begin position="61"/>
        <end position="79"/>
    </location>
</feature>
<evidence type="ECO:0000259" key="3">
    <source>
        <dbReference type="Pfam" id="PF01478"/>
    </source>
</evidence>
<feature type="transmembrane region" description="Helical" evidence="2">
    <location>
        <begin position="99"/>
        <end position="120"/>
    </location>
</feature>
<dbReference type="Pfam" id="PF01478">
    <property type="entry name" value="Peptidase_A24"/>
    <property type="match status" value="1"/>
</dbReference>
<keyword evidence="2" id="KW-0812">Transmembrane</keyword>
<dbReference type="RefSeq" id="WP_005995249.1">
    <property type="nucleotide sequence ID" value="NZ_AECZ01000023.1"/>
</dbReference>
<evidence type="ECO:0000256" key="1">
    <source>
        <dbReference type="ARBA" id="ARBA00005801"/>
    </source>
</evidence>
<name>E1JZH1_SOLFR</name>
<dbReference type="GO" id="GO:0005886">
    <property type="term" value="C:plasma membrane"/>
    <property type="evidence" value="ECO:0007669"/>
    <property type="project" value="TreeGrafter"/>
</dbReference>
<dbReference type="AlphaFoldDB" id="E1JZH1"/>
<dbReference type="PANTHER" id="PTHR30487:SF0">
    <property type="entry name" value="PREPILIN LEADER PEPTIDASE_N-METHYLTRANSFERASE-RELATED"/>
    <property type="match status" value="1"/>
</dbReference>
<feature type="domain" description="Prepilin type IV endopeptidase peptidase" evidence="3">
    <location>
        <begin position="13"/>
        <end position="112"/>
    </location>
</feature>
<dbReference type="eggNOG" id="COG1989">
    <property type="taxonomic scope" value="Bacteria"/>
</dbReference>
<dbReference type="GO" id="GO:0004190">
    <property type="term" value="F:aspartic-type endopeptidase activity"/>
    <property type="evidence" value="ECO:0007669"/>
    <property type="project" value="InterPro"/>
</dbReference>
<dbReference type="OrthoDB" id="5508079at2"/>
<keyword evidence="2" id="KW-1133">Transmembrane helix</keyword>
<keyword evidence="5" id="KW-1185">Reference proteome</keyword>
<comment type="similarity">
    <text evidence="1">Belongs to the peptidase A24 family.</text>
</comment>
<feature type="transmembrane region" description="Helical" evidence="2">
    <location>
        <begin position="132"/>
        <end position="153"/>
    </location>
</feature>
<dbReference type="Gene3D" id="1.20.120.1220">
    <property type="match status" value="1"/>
</dbReference>